<dbReference type="GO" id="GO:0009435">
    <property type="term" value="P:NAD+ biosynthetic process"/>
    <property type="evidence" value="ECO:0007669"/>
    <property type="project" value="UniProtKB-UniPathway"/>
</dbReference>
<evidence type="ECO:0000256" key="5">
    <source>
        <dbReference type="ARBA" id="ARBA00022741"/>
    </source>
</evidence>
<dbReference type="NCBIfam" id="NF000840">
    <property type="entry name" value="PRK00071.1-3"/>
    <property type="match status" value="1"/>
</dbReference>
<dbReference type="NCBIfam" id="TIGR00125">
    <property type="entry name" value="cyt_tran_rel"/>
    <property type="match status" value="1"/>
</dbReference>
<feature type="domain" description="Cytidyltransferase-like" evidence="8">
    <location>
        <begin position="8"/>
        <end position="176"/>
    </location>
</feature>
<dbReference type="InterPro" id="IPR005248">
    <property type="entry name" value="NadD/NMNAT"/>
</dbReference>
<dbReference type="PANTHER" id="PTHR39321">
    <property type="entry name" value="NICOTINATE-NUCLEOTIDE ADENYLYLTRANSFERASE-RELATED"/>
    <property type="match status" value="1"/>
</dbReference>
<keyword evidence="4 9" id="KW-0548">Nucleotidyltransferase</keyword>
<dbReference type="InterPro" id="IPR004821">
    <property type="entry name" value="Cyt_trans-like"/>
</dbReference>
<dbReference type="UniPathway" id="UPA00253"/>
<dbReference type="InterPro" id="IPR014729">
    <property type="entry name" value="Rossmann-like_a/b/a_fold"/>
</dbReference>
<dbReference type="GO" id="GO:0004515">
    <property type="term" value="F:nicotinate-nucleotide adenylyltransferase activity"/>
    <property type="evidence" value="ECO:0007669"/>
    <property type="project" value="UniProtKB-EC"/>
</dbReference>
<keyword evidence="2" id="KW-0662">Pyridine nucleotide biosynthesis</keyword>
<dbReference type="GO" id="GO:0005524">
    <property type="term" value="F:ATP binding"/>
    <property type="evidence" value="ECO:0007669"/>
    <property type="project" value="UniProtKB-KW"/>
</dbReference>
<evidence type="ECO:0000256" key="4">
    <source>
        <dbReference type="ARBA" id="ARBA00022695"/>
    </source>
</evidence>
<sequence length="203" mass="23198">MNRKKLGIMGGTFDPIHNGHLATVEFVRRKLGIEKVLFIPAYVAPHKIGGEFAPVQDRYKMTELAIDGNPYWELSDIELQREGVSYTYDTVVALKEQYGKDYDLFFIVGADSVAELASWHRVREIMQFCTFVAATRPGFALTVDKVIETFGELGKKRILWVDTPEVDISSTEIRERVKIGHSINELVPKAVAEYIQQKDLYRR</sequence>
<comment type="pathway">
    <text evidence="1">Cofactor biosynthesis; NAD(+) biosynthesis.</text>
</comment>
<keyword evidence="3 9" id="KW-0808">Transferase</keyword>
<reference evidence="9" key="1">
    <citation type="submission" date="2019-08" db="EMBL/GenBank/DDBJ databases">
        <authorList>
            <person name="Kucharzyk K."/>
            <person name="Murdoch R.W."/>
            <person name="Higgins S."/>
            <person name="Loffler F."/>
        </authorList>
    </citation>
    <scope>NUCLEOTIDE SEQUENCE</scope>
</reference>
<evidence type="ECO:0000256" key="3">
    <source>
        <dbReference type="ARBA" id="ARBA00022679"/>
    </source>
</evidence>
<dbReference type="PANTHER" id="PTHR39321:SF3">
    <property type="entry name" value="PHOSPHOPANTETHEINE ADENYLYLTRANSFERASE"/>
    <property type="match status" value="1"/>
</dbReference>
<keyword evidence="6" id="KW-0067">ATP-binding</keyword>
<dbReference type="EMBL" id="VSSQ01001040">
    <property type="protein sequence ID" value="MPM04454.1"/>
    <property type="molecule type" value="Genomic_DNA"/>
</dbReference>
<evidence type="ECO:0000256" key="7">
    <source>
        <dbReference type="ARBA" id="ARBA00023027"/>
    </source>
</evidence>
<protein>
    <submittedName>
        <fullName evidence="9">Nicotinate-nucleotide adenylyltransferase</fullName>
        <ecNumber evidence="9">2.7.7.18</ecNumber>
    </submittedName>
</protein>
<dbReference type="SUPFAM" id="SSF52374">
    <property type="entry name" value="Nucleotidylyl transferase"/>
    <property type="match status" value="1"/>
</dbReference>
<name>A0A644WQA6_9ZZZZ</name>
<gene>
    <name evidence="9" type="primary">nadD_16</name>
    <name evidence="9" type="ORF">SDC9_50731</name>
</gene>
<dbReference type="NCBIfam" id="TIGR00482">
    <property type="entry name" value="nicotinate (nicotinamide) nucleotide adenylyltransferase"/>
    <property type="match status" value="1"/>
</dbReference>
<dbReference type="CDD" id="cd02165">
    <property type="entry name" value="NMNAT"/>
    <property type="match status" value="1"/>
</dbReference>
<dbReference type="Gene3D" id="3.40.50.620">
    <property type="entry name" value="HUPs"/>
    <property type="match status" value="1"/>
</dbReference>
<dbReference type="EC" id="2.7.7.18" evidence="9"/>
<dbReference type="AlphaFoldDB" id="A0A644WQA6"/>
<proteinExistence type="inferred from homology"/>
<organism evidence="9">
    <name type="scientific">bioreactor metagenome</name>
    <dbReference type="NCBI Taxonomy" id="1076179"/>
    <lineage>
        <taxon>unclassified sequences</taxon>
        <taxon>metagenomes</taxon>
        <taxon>ecological metagenomes</taxon>
    </lineage>
</organism>
<dbReference type="HAMAP" id="MF_00244">
    <property type="entry name" value="NaMN_adenylyltr"/>
    <property type="match status" value="1"/>
</dbReference>
<keyword evidence="7" id="KW-0520">NAD</keyword>
<comment type="caution">
    <text evidence="9">The sequence shown here is derived from an EMBL/GenBank/DDBJ whole genome shotgun (WGS) entry which is preliminary data.</text>
</comment>
<dbReference type="Pfam" id="PF01467">
    <property type="entry name" value="CTP_transf_like"/>
    <property type="match status" value="1"/>
</dbReference>
<evidence type="ECO:0000256" key="1">
    <source>
        <dbReference type="ARBA" id="ARBA00004790"/>
    </source>
</evidence>
<evidence type="ECO:0000256" key="2">
    <source>
        <dbReference type="ARBA" id="ARBA00022642"/>
    </source>
</evidence>
<evidence type="ECO:0000256" key="6">
    <source>
        <dbReference type="ARBA" id="ARBA00022840"/>
    </source>
</evidence>
<evidence type="ECO:0000313" key="9">
    <source>
        <dbReference type="EMBL" id="MPM04454.1"/>
    </source>
</evidence>
<evidence type="ECO:0000259" key="8">
    <source>
        <dbReference type="Pfam" id="PF01467"/>
    </source>
</evidence>
<keyword evidence="5" id="KW-0547">Nucleotide-binding</keyword>
<accession>A0A644WQA6</accession>